<gene>
    <name evidence="2" type="ORF">DHEL01_v201646</name>
</gene>
<dbReference type="AlphaFoldDB" id="A0A2P5IBT2"/>
<keyword evidence="3" id="KW-1185">Reference proteome</keyword>
<feature type="region of interest" description="Disordered" evidence="1">
    <location>
        <begin position="1"/>
        <end position="41"/>
    </location>
</feature>
<protein>
    <submittedName>
        <fullName evidence="2">Uncharacterized protein</fullName>
    </submittedName>
</protein>
<name>A0A2P5IBT2_DIAHE</name>
<comment type="caution">
    <text evidence="2">The sequence shown here is derived from an EMBL/GenBank/DDBJ whole genome shotgun (WGS) entry which is preliminary data.</text>
</comment>
<accession>A0A2P5IBT2</accession>
<feature type="compositionally biased region" description="Basic and acidic residues" evidence="1">
    <location>
        <begin position="26"/>
        <end position="37"/>
    </location>
</feature>
<evidence type="ECO:0000313" key="3">
    <source>
        <dbReference type="Proteomes" id="UP000094444"/>
    </source>
</evidence>
<dbReference type="Proteomes" id="UP000094444">
    <property type="component" value="Unassembled WGS sequence"/>
</dbReference>
<sequence>MAKAGKGSWPGRGIKTSRPILEEDDERRRPVASDAKRPLSTCNEQEMRAVLGPELWVAGAELRGVWIEMWKTSPASMLRAKGKVG</sequence>
<organism evidence="2 3">
    <name type="scientific">Diaporthe helianthi</name>
    <dbReference type="NCBI Taxonomy" id="158607"/>
    <lineage>
        <taxon>Eukaryota</taxon>
        <taxon>Fungi</taxon>
        <taxon>Dikarya</taxon>
        <taxon>Ascomycota</taxon>
        <taxon>Pezizomycotina</taxon>
        <taxon>Sordariomycetes</taxon>
        <taxon>Sordariomycetidae</taxon>
        <taxon>Diaporthales</taxon>
        <taxon>Diaporthaceae</taxon>
        <taxon>Diaporthe</taxon>
    </lineage>
</organism>
<evidence type="ECO:0000313" key="2">
    <source>
        <dbReference type="EMBL" id="POS79970.1"/>
    </source>
</evidence>
<evidence type="ECO:0000256" key="1">
    <source>
        <dbReference type="SAM" id="MobiDB-lite"/>
    </source>
</evidence>
<dbReference type="InParanoid" id="A0A2P5IBT2"/>
<proteinExistence type="predicted"/>
<reference evidence="2" key="1">
    <citation type="submission" date="2017-09" db="EMBL/GenBank/DDBJ databases">
        <title>Polyketide synthases of a Diaporthe helianthi virulent isolate.</title>
        <authorList>
            <person name="Baroncelli R."/>
        </authorList>
    </citation>
    <scope>NUCLEOTIDE SEQUENCE [LARGE SCALE GENOMIC DNA]</scope>
    <source>
        <strain evidence="2">7/96</strain>
    </source>
</reference>
<dbReference type="EMBL" id="MAVT02000078">
    <property type="protein sequence ID" value="POS79970.1"/>
    <property type="molecule type" value="Genomic_DNA"/>
</dbReference>